<evidence type="ECO:0000256" key="2">
    <source>
        <dbReference type="ARBA" id="ARBA00023008"/>
    </source>
</evidence>
<protein>
    <recommendedName>
        <fullName evidence="3">Plastocyanin-like domain-containing protein</fullName>
    </recommendedName>
</protein>
<dbReference type="EMBL" id="JAVRRG010000006">
    <property type="protein sequence ID" value="KAK5100673.1"/>
    <property type="molecule type" value="Genomic_DNA"/>
</dbReference>
<keyword evidence="5" id="KW-1185">Reference proteome</keyword>
<evidence type="ECO:0000313" key="4">
    <source>
        <dbReference type="EMBL" id="KAK5100673.1"/>
    </source>
</evidence>
<dbReference type="PANTHER" id="PTHR11709:SF145">
    <property type="entry name" value="LCC1"/>
    <property type="match status" value="1"/>
</dbReference>
<sequence>MAPDGVEREVLVVNDAFPGPTIEANWGDTVEVTVVNAITGPEEGTALHWHGLLQVNTEYEDGVPGISQCPIAPGESFTYRFNADLYGTSWWHSHYSA</sequence>
<evidence type="ECO:0000259" key="3">
    <source>
        <dbReference type="Pfam" id="PF07732"/>
    </source>
</evidence>
<name>A0ABR0KM63_9EURO</name>
<dbReference type="SUPFAM" id="SSF49503">
    <property type="entry name" value="Cupredoxins"/>
    <property type="match status" value="1"/>
</dbReference>
<reference evidence="4 5" key="1">
    <citation type="submission" date="2023-08" db="EMBL/GenBank/DDBJ databases">
        <title>Black Yeasts Isolated from many extreme environments.</title>
        <authorList>
            <person name="Coleine C."/>
            <person name="Stajich J.E."/>
            <person name="Selbmann L."/>
        </authorList>
    </citation>
    <scope>NUCLEOTIDE SEQUENCE [LARGE SCALE GENOMIC DNA]</scope>
    <source>
        <strain evidence="4 5">CCFEE 5885</strain>
    </source>
</reference>
<feature type="domain" description="Plastocyanin-like" evidence="3">
    <location>
        <begin position="3"/>
        <end position="96"/>
    </location>
</feature>
<dbReference type="InterPro" id="IPR011707">
    <property type="entry name" value="Cu-oxidase-like_N"/>
</dbReference>
<evidence type="ECO:0000313" key="5">
    <source>
        <dbReference type="Proteomes" id="UP001345013"/>
    </source>
</evidence>
<dbReference type="Proteomes" id="UP001345013">
    <property type="component" value="Unassembled WGS sequence"/>
</dbReference>
<organism evidence="4 5">
    <name type="scientific">Lithohypha guttulata</name>
    <dbReference type="NCBI Taxonomy" id="1690604"/>
    <lineage>
        <taxon>Eukaryota</taxon>
        <taxon>Fungi</taxon>
        <taxon>Dikarya</taxon>
        <taxon>Ascomycota</taxon>
        <taxon>Pezizomycotina</taxon>
        <taxon>Eurotiomycetes</taxon>
        <taxon>Chaetothyriomycetidae</taxon>
        <taxon>Chaetothyriales</taxon>
        <taxon>Trichomeriaceae</taxon>
        <taxon>Lithohypha</taxon>
    </lineage>
</organism>
<dbReference type="Gene3D" id="2.60.40.420">
    <property type="entry name" value="Cupredoxins - blue copper proteins"/>
    <property type="match status" value="1"/>
</dbReference>
<gene>
    <name evidence="4" type="ORF">LTR24_000819</name>
</gene>
<dbReference type="Pfam" id="PF07732">
    <property type="entry name" value="Cu-oxidase_3"/>
    <property type="match status" value="1"/>
</dbReference>
<accession>A0ABR0KM63</accession>
<comment type="similarity">
    <text evidence="1">Belongs to the multicopper oxidase family.</text>
</comment>
<dbReference type="PANTHER" id="PTHR11709">
    <property type="entry name" value="MULTI-COPPER OXIDASE"/>
    <property type="match status" value="1"/>
</dbReference>
<comment type="caution">
    <text evidence="4">The sequence shown here is derived from an EMBL/GenBank/DDBJ whole genome shotgun (WGS) entry which is preliminary data.</text>
</comment>
<proteinExistence type="inferred from homology"/>
<dbReference type="InterPro" id="IPR045087">
    <property type="entry name" value="Cu-oxidase_fam"/>
</dbReference>
<evidence type="ECO:0000256" key="1">
    <source>
        <dbReference type="ARBA" id="ARBA00010609"/>
    </source>
</evidence>
<keyword evidence="2" id="KW-0186">Copper</keyword>
<dbReference type="InterPro" id="IPR008972">
    <property type="entry name" value="Cupredoxin"/>
</dbReference>